<dbReference type="Gene3D" id="3.10.50.30">
    <property type="entry name" value="Transcription elongation factor, GreA/GreB, C-terminal domain"/>
    <property type="match status" value="1"/>
</dbReference>
<dbReference type="InterPro" id="IPR023459">
    <property type="entry name" value="Tscrpt_elong_fac_GreA/B_fam"/>
</dbReference>
<organism evidence="3 4">
    <name type="scientific">Blastochloris tepida</name>
    <dbReference type="NCBI Taxonomy" id="2233851"/>
    <lineage>
        <taxon>Bacteria</taxon>
        <taxon>Pseudomonadati</taxon>
        <taxon>Pseudomonadota</taxon>
        <taxon>Alphaproteobacteria</taxon>
        <taxon>Hyphomicrobiales</taxon>
        <taxon>Blastochloridaceae</taxon>
        <taxon>Blastochloris</taxon>
    </lineage>
</organism>
<proteinExistence type="predicted"/>
<dbReference type="GO" id="GO:0006354">
    <property type="term" value="P:DNA-templated transcription elongation"/>
    <property type="evidence" value="ECO:0007669"/>
    <property type="project" value="TreeGrafter"/>
</dbReference>
<dbReference type="PANTHER" id="PTHR30437">
    <property type="entry name" value="TRANSCRIPTION ELONGATION FACTOR GREA"/>
    <property type="match status" value="1"/>
</dbReference>
<dbReference type="GO" id="GO:0003677">
    <property type="term" value="F:DNA binding"/>
    <property type="evidence" value="ECO:0007669"/>
    <property type="project" value="InterPro"/>
</dbReference>
<evidence type="ECO:0000313" key="4">
    <source>
        <dbReference type="Proteomes" id="UP000266934"/>
    </source>
</evidence>
<sequence length="141" mass="15201">MSARREAGTLTRELSPHIVLTAQDFEQLSKLAQAAVDRLPDLASVLLDELERAHVVADGRPEQTVCMGSDVEFRDGTTGKVQTVTLVYPGEADIALGKISVLTPIGIALIGVRAGDSITWRTRAGELRWLTVIAVRAPQTL</sequence>
<dbReference type="NCBIfam" id="NF004396">
    <property type="entry name" value="PRK05753.1"/>
    <property type="match status" value="1"/>
</dbReference>
<dbReference type="PANTHER" id="PTHR30437:SF5">
    <property type="entry name" value="REGULATOR OF NUCLEOSIDE DIPHOSPHATE KINASE"/>
    <property type="match status" value="1"/>
</dbReference>
<dbReference type="AlphaFoldDB" id="A0A348G0B5"/>
<accession>A0A348G0B5</accession>
<dbReference type="InterPro" id="IPR001437">
    <property type="entry name" value="Tscrpt_elong_fac_GreA/B_C"/>
</dbReference>
<dbReference type="Proteomes" id="UP000266934">
    <property type="component" value="Chromosome"/>
</dbReference>
<keyword evidence="3" id="KW-0418">Kinase</keyword>
<keyword evidence="4" id="KW-1185">Reference proteome</keyword>
<dbReference type="InterPro" id="IPR029462">
    <property type="entry name" value="Rnk_N"/>
</dbReference>
<keyword evidence="3" id="KW-0808">Transferase</keyword>
<dbReference type="Pfam" id="PF01272">
    <property type="entry name" value="GreA_GreB"/>
    <property type="match status" value="1"/>
</dbReference>
<gene>
    <name evidence="3" type="ORF">BLTE_16830</name>
</gene>
<dbReference type="KEGG" id="blag:BLTE_16830"/>
<dbReference type="EMBL" id="AP018907">
    <property type="protein sequence ID" value="BBF92998.1"/>
    <property type="molecule type" value="Genomic_DNA"/>
</dbReference>
<dbReference type="InterPro" id="IPR036953">
    <property type="entry name" value="GreA/GreB_C_sf"/>
</dbReference>
<evidence type="ECO:0000313" key="3">
    <source>
        <dbReference type="EMBL" id="BBF92998.1"/>
    </source>
</evidence>
<feature type="domain" description="Regulator of nucleoside diphosphate kinase N-terminal" evidence="2">
    <location>
        <begin position="16"/>
        <end position="56"/>
    </location>
</feature>
<dbReference type="GO" id="GO:0016301">
    <property type="term" value="F:kinase activity"/>
    <property type="evidence" value="ECO:0007669"/>
    <property type="project" value="UniProtKB-KW"/>
</dbReference>
<feature type="domain" description="Transcription elongation factor GreA/GreB C-terminal" evidence="1">
    <location>
        <begin position="61"/>
        <end position="136"/>
    </location>
</feature>
<protein>
    <submittedName>
        <fullName evidence="3">Nucleoside diphosphate kinase regulator</fullName>
    </submittedName>
</protein>
<dbReference type="SUPFAM" id="SSF54534">
    <property type="entry name" value="FKBP-like"/>
    <property type="match status" value="1"/>
</dbReference>
<evidence type="ECO:0000259" key="2">
    <source>
        <dbReference type="Pfam" id="PF14760"/>
    </source>
</evidence>
<dbReference type="Pfam" id="PF14760">
    <property type="entry name" value="Rnk_N"/>
    <property type="match status" value="1"/>
</dbReference>
<dbReference type="GO" id="GO:0070063">
    <property type="term" value="F:RNA polymerase binding"/>
    <property type="evidence" value="ECO:0007669"/>
    <property type="project" value="InterPro"/>
</dbReference>
<dbReference type="GO" id="GO:0032784">
    <property type="term" value="P:regulation of DNA-templated transcription elongation"/>
    <property type="evidence" value="ECO:0007669"/>
    <property type="project" value="InterPro"/>
</dbReference>
<dbReference type="RefSeq" id="WP_425290289.1">
    <property type="nucleotide sequence ID" value="NZ_AP018907.1"/>
</dbReference>
<dbReference type="Gene3D" id="1.10.286.20">
    <property type="match status" value="1"/>
</dbReference>
<reference evidence="3 4" key="1">
    <citation type="submission" date="2018-08" db="EMBL/GenBank/DDBJ databases">
        <title>Complete genome sequencing of Blastochloris tepida GI.</title>
        <authorList>
            <person name="Tsukatani Y."/>
            <person name="Mori H."/>
        </authorList>
    </citation>
    <scope>NUCLEOTIDE SEQUENCE [LARGE SCALE GENOMIC DNA]</scope>
    <source>
        <strain evidence="3 4">GI</strain>
    </source>
</reference>
<name>A0A348G0B5_9HYPH</name>
<evidence type="ECO:0000259" key="1">
    <source>
        <dbReference type="Pfam" id="PF01272"/>
    </source>
</evidence>